<evidence type="ECO:0000313" key="1">
    <source>
        <dbReference type="EMBL" id="MBA0817567.1"/>
    </source>
</evidence>
<evidence type="ECO:0008006" key="3">
    <source>
        <dbReference type="Google" id="ProtNLM"/>
    </source>
</evidence>
<accession>A0A7J9I628</accession>
<dbReference type="Proteomes" id="UP000593560">
    <property type="component" value="Unassembled WGS sequence"/>
</dbReference>
<proteinExistence type="predicted"/>
<dbReference type="AlphaFoldDB" id="A0A7J9I628"/>
<sequence>FLYILSTGTKVSQCRERFQRFGATINRYFAIMLEKVSRMVIDLIAPGAIDDTHIVTILPPNEQIPDIGRKGVPTQNVMTMCDFNVFHIYYGWMGRTGT</sequence>
<reference evidence="1 2" key="1">
    <citation type="journal article" date="2019" name="Genome Biol. Evol.">
        <title>Insights into the evolution of the New World diploid cottons (Gossypium, subgenus Houzingenia) based on genome sequencing.</title>
        <authorList>
            <person name="Grover C.E."/>
            <person name="Arick M.A. 2nd"/>
            <person name="Thrash A."/>
            <person name="Conover J.L."/>
            <person name="Sanders W.S."/>
            <person name="Peterson D.G."/>
            <person name="Frelichowski J.E."/>
            <person name="Scheffler J.A."/>
            <person name="Scheffler B.E."/>
            <person name="Wendel J.F."/>
        </authorList>
    </citation>
    <scope>NUCLEOTIDE SEQUENCE [LARGE SCALE GENOMIC DNA]</scope>
    <source>
        <strain evidence="1">0</strain>
        <tissue evidence="1">Leaf</tissue>
    </source>
</reference>
<evidence type="ECO:0000313" key="2">
    <source>
        <dbReference type="Proteomes" id="UP000593560"/>
    </source>
</evidence>
<protein>
    <recommendedName>
        <fullName evidence="3">DDE Tnp4 domain-containing protein</fullName>
    </recommendedName>
</protein>
<keyword evidence="2" id="KW-1185">Reference proteome</keyword>
<dbReference type="EMBL" id="JABFAD010046309">
    <property type="protein sequence ID" value="MBA0817567.1"/>
    <property type="molecule type" value="Genomic_DNA"/>
</dbReference>
<feature type="non-terminal residue" evidence="1">
    <location>
        <position position="1"/>
    </location>
</feature>
<name>A0A7J9I628_9ROSI</name>
<comment type="caution">
    <text evidence="1">The sequence shown here is derived from an EMBL/GenBank/DDBJ whole genome shotgun (WGS) entry which is preliminary data.</text>
</comment>
<gene>
    <name evidence="1" type="ORF">Gohar_021850</name>
</gene>
<organism evidence="1 2">
    <name type="scientific">Gossypium harknessii</name>
    <dbReference type="NCBI Taxonomy" id="34285"/>
    <lineage>
        <taxon>Eukaryota</taxon>
        <taxon>Viridiplantae</taxon>
        <taxon>Streptophyta</taxon>
        <taxon>Embryophyta</taxon>
        <taxon>Tracheophyta</taxon>
        <taxon>Spermatophyta</taxon>
        <taxon>Magnoliopsida</taxon>
        <taxon>eudicotyledons</taxon>
        <taxon>Gunneridae</taxon>
        <taxon>Pentapetalae</taxon>
        <taxon>rosids</taxon>
        <taxon>malvids</taxon>
        <taxon>Malvales</taxon>
        <taxon>Malvaceae</taxon>
        <taxon>Malvoideae</taxon>
        <taxon>Gossypium</taxon>
    </lineage>
</organism>
<dbReference type="OrthoDB" id="998700at2759"/>